<evidence type="ECO:0000259" key="16">
    <source>
        <dbReference type="Pfam" id="PF02706"/>
    </source>
</evidence>
<evidence type="ECO:0000256" key="5">
    <source>
        <dbReference type="ARBA" id="ARBA00022679"/>
    </source>
</evidence>
<dbReference type="EMBL" id="VLKY01000024">
    <property type="protein sequence ID" value="TWI47276.1"/>
    <property type="molecule type" value="Genomic_DNA"/>
</dbReference>
<keyword evidence="14" id="KW-0175">Coiled coil</keyword>
<dbReference type="NCBIfam" id="TIGR01007">
    <property type="entry name" value="eps_fam"/>
    <property type="match status" value="1"/>
</dbReference>
<evidence type="ECO:0000256" key="8">
    <source>
        <dbReference type="ARBA" id="ARBA00022777"/>
    </source>
</evidence>
<dbReference type="InterPro" id="IPR003856">
    <property type="entry name" value="LPS_length_determ_N"/>
</dbReference>
<dbReference type="InterPro" id="IPR050445">
    <property type="entry name" value="Bact_polysacc_biosynth/exp"/>
</dbReference>
<dbReference type="AlphaFoldDB" id="A0A562PT69"/>
<keyword evidence="12" id="KW-0829">Tyrosine-protein kinase</keyword>
<keyword evidence="20" id="KW-1185">Reference proteome</keyword>
<keyword evidence="3" id="KW-1003">Cell membrane</keyword>
<keyword evidence="11 15" id="KW-0472">Membrane</keyword>
<evidence type="ECO:0000256" key="9">
    <source>
        <dbReference type="ARBA" id="ARBA00022840"/>
    </source>
</evidence>
<dbReference type="Pfam" id="PF13807">
    <property type="entry name" value="GNVR"/>
    <property type="match status" value="1"/>
</dbReference>
<evidence type="ECO:0000256" key="6">
    <source>
        <dbReference type="ARBA" id="ARBA00022692"/>
    </source>
</evidence>
<evidence type="ECO:0000256" key="11">
    <source>
        <dbReference type="ARBA" id="ARBA00023136"/>
    </source>
</evidence>
<dbReference type="PANTHER" id="PTHR32309:SF32">
    <property type="entry name" value="TYROSINE-PROTEIN KINASE ETK-RELATED"/>
    <property type="match status" value="1"/>
</dbReference>
<evidence type="ECO:0000256" key="4">
    <source>
        <dbReference type="ARBA" id="ARBA00022519"/>
    </source>
</evidence>
<dbReference type="Gene3D" id="3.40.50.300">
    <property type="entry name" value="P-loop containing nucleotide triphosphate hydrolases"/>
    <property type="match status" value="1"/>
</dbReference>
<comment type="catalytic activity">
    <reaction evidence="13">
        <text>L-tyrosyl-[protein] + ATP = O-phospho-L-tyrosyl-[protein] + ADP + H(+)</text>
        <dbReference type="Rhea" id="RHEA:10596"/>
        <dbReference type="Rhea" id="RHEA-COMP:10136"/>
        <dbReference type="Rhea" id="RHEA-COMP:20101"/>
        <dbReference type="ChEBI" id="CHEBI:15378"/>
        <dbReference type="ChEBI" id="CHEBI:30616"/>
        <dbReference type="ChEBI" id="CHEBI:46858"/>
        <dbReference type="ChEBI" id="CHEBI:61978"/>
        <dbReference type="ChEBI" id="CHEBI:456216"/>
    </reaction>
</comment>
<dbReference type="InterPro" id="IPR005702">
    <property type="entry name" value="Wzc-like_C"/>
</dbReference>
<dbReference type="Proteomes" id="UP000316905">
    <property type="component" value="Unassembled WGS sequence"/>
</dbReference>
<evidence type="ECO:0000256" key="1">
    <source>
        <dbReference type="ARBA" id="ARBA00004429"/>
    </source>
</evidence>
<dbReference type="Pfam" id="PF13614">
    <property type="entry name" value="AAA_31"/>
    <property type="match status" value="1"/>
</dbReference>
<dbReference type="InterPro" id="IPR025669">
    <property type="entry name" value="AAA_dom"/>
</dbReference>
<name>A0A562PT69_9PSED</name>
<protein>
    <submittedName>
        <fullName evidence="19">Tyrosine-protein kinase Etk/Wzc</fullName>
    </submittedName>
</protein>
<organism evidence="19 20">
    <name type="scientific">Pseudomonas duriflava</name>
    <dbReference type="NCBI Taxonomy" id="459528"/>
    <lineage>
        <taxon>Bacteria</taxon>
        <taxon>Pseudomonadati</taxon>
        <taxon>Pseudomonadota</taxon>
        <taxon>Gammaproteobacteria</taxon>
        <taxon>Pseudomonadales</taxon>
        <taxon>Pseudomonadaceae</taxon>
        <taxon>Pseudomonas</taxon>
    </lineage>
</organism>
<sequence>MTAMSRTSFEPKEDNAIDLMGIAHLLLDHKWLIGSITVLFAALGLAFAILSTPAYIATAMIQIEPKKSALTAMTEMISKSPIASQAVTEIELIKSRAVLDKVVENLKLNIETQPKYFPLFGHYLYRTFEPTNPDELAEPLIGLNRYAWGGERLNIFQFDVPDDYLGEKLRLIAGENGAFTLMDPDNRYLLSGQVGQPIAQNGFKVQVAEIHARPGTEFKVTRNRVLTTALAYQNHLKASEAGKESGIIYLSLADEDPLKAKHVLNEISQLYVRQNVERSSAEAAQRLEFLQAQLPTVKKSLEQAEVALNEFQTHVQSADISIETKNVLDKIVGLETRLSELKLKQTEYDRLFTKDHPSYRTLMGQMAQLDQEKKSLQKKVESLPSTQQELLRLNRDLRVTTQTYTFLLNQAQEQDIIRAGTIGNVRLIDLADANVDEPATMRTLIVLLATILGAFLAIGLVFIRQAFNRGVESADTIEQLGLPVYAAIPFSKDQERLDRRTRRRNRPADKKLCLLAVSDSTNLSVEAIRSLRSSLHFAMLEAKNNLLMISSPTPGVGKSFVSSNLAAVVAQTGQNVLLIDADMRKGYLHKLFGLEPKYGLSEVLTARIDTTEAIYRTGVKNLDLLPCGQVAPNPSELLTHLNFTRLLTELGRRYDLVIIDTPPILAVTDASLVGRLAGTTLLVARFAQSTPKAIENARRRFLQNGIAVKGVIFNAVQRKASVSSEDDGIYAYYEYRS</sequence>
<evidence type="ECO:0000256" key="3">
    <source>
        <dbReference type="ARBA" id="ARBA00022475"/>
    </source>
</evidence>
<evidence type="ECO:0000256" key="10">
    <source>
        <dbReference type="ARBA" id="ARBA00022989"/>
    </source>
</evidence>
<dbReference type="Pfam" id="PF02706">
    <property type="entry name" value="Wzz"/>
    <property type="match status" value="1"/>
</dbReference>
<dbReference type="CDD" id="cd05387">
    <property type="entry name" value="BY-kinase"/>
    <property type="match status" value="1"/>
</dbReference>
<comment type="similarity">
    <text evidence="2">Belongs to the etk/wzc family.</text>
</comment>
<evidence type="ECO:0000256" key="13">
    <source>
        <dbReference type="ARBA" id="ARBA00053015"/>
    </source>
</evidence>
<feature type="domain" description="AAA" evidence="17">
    <location>
        <begin position="554"/>
        <end position="667"/>
    </location>
</feature>
<evidence type="ECO:0000313" key="20">
    <source>
        <dbReference type="Proteomes" id="UP000316905"/>
    </source>
</evidence>
<dbReference type="InterPro" id="IPR027417">
    <property type="entry name" value="P-loop_NTPase"/>
</dbReference>
<comment type="subcellular location">
    <subcellularLocation>
        <location evidence="1">Cell inner membrane</location>
        <topology evidence="1">Multi-pass membrane protein</topology>
    </subcellularLocation>
</comment>
<dbReference type="InterPro" id="IPR032807">
    <property type="entry name" value="GNVR"/>
</dbReference>
<keyword evidence="6 15" id="KW-0812">Transmembrane</keyword>
<keyword evidence="10 15" id="KW-1133">Transmembrane helix</keyword>
<keyword evidence="9" id="KW-0067">ATP-binding</keyword>
<comment type="caution">
    <text evidence="19">The sequence shown here is derived from an EMBL/GenBank/DDBJ whole genome shotgun (WGS) entry which is preliminary data.</text>
</comment>
<evidence type="ECO:0000259" key="17">
    <source>
        <dbReference type="Pfam" id="PF13614"/>
    </source>
</evidence>
<feature type="domain" description="Polysaccharide chain length determinant N-terminal" evidence="16">
    <location>
        <begin position="16"/>
        <end position="106"/>
    </location>
</feature>
<dbReference type="OrthoDB" id="9775724at2"/>
<evidence type="ECO:0000256" key="12">
    <source>
        <dbReference type="ARBA" id="ARBA00023137"/>
    </source>
</evidence>
<feature type="domain" description="Tyrosine-protein kinase G-rich" evidence="18">
    <location>
        <begin position="386"/>
        <end position="466"/>
    </location>
</feature>
<keyword evidence="4" id="KW-0997">Cell inner membrane</keyword>
<keyword evidence="8 19" id="KW-0418">Kinase</keyword>
<feature type="coiled-coil region" evidence="14">
    <location>
        <begin position="273"/>
        <end position="307"/>
    </location>
</feature>
<evidence type="ECO:0000256" key="15">
    <source>
        <dbReference type="SAM" id="Phobius"/>
    </source>
</evidence>
<dbReference type="Pfam" id="PF23607">
    <property type="entry name" value="WZC_N"/>
    <property type="match status" value="1"/>
</dbReference>
<dbReference type="SUPFAM" id="SSF52540">
    <property type="entry name" value="P-loop containing nucleoside triphosphate hydrolases"/>
    <property type="match status" value="1"/>
</dbReference>
<keyword evidence="7" id="KW-0547">Nucleotide-binding</keyword>
<evidence type="ECO:0000256" key="14">
    <source>
        <dbReference type="SAM" id="Coils"/>
    </source>
</evidence>
<dbReference type="RefSeq" id="WP_145145706.1">
    <property type="nucleotide sequence ID" value="NZ_VLKY01000024.1"/>
</dbReference>
<dbReference type="PANTHER" id="PTHR32309">
    <property type="entry name" value="TYROSINE-PROTEIN KINASE"/>
    <property type="match status" value="1"/>
</dbReference>
<proteinExistence type="inferred from homology"/>
<keyword evidence="5" id="KW-0808">Transferase</keyword>
<feature type="transmembrane region" description="Helical" evidence="15">
    <location>
        <begin position="31"/>
        <end position="57"/>
    </location>
</feature>
<evidence type="ECO:0000313" key="19">
    <source>
        <dbReference type="EMBL" id="TWI47276.1"/>
    </source>
</evidence>
<gene>
    <name evidence="19" type="ORF">IQ22_04340</name>
</gene>
<evidence type="ECO:0000256" key="7">
    <source>
        <dbReference type="ARBA" id="ARBA00022741"/>
    </source>
</evidence>
<reference evidence="19 20" key="1">
    <citation type="journal article" date="2015" name="Stand. Genomic Sci.">
        <title>Genomic Encyclopedia of Bacterial and Archaeal Type Strains, Phase III: the genomes of soil and plant-associated and newly described type strains.</title>
        <authorList>
            <person name="Whitman W.B."/>
            <person name="Woyke T."/>
            <person name="Klenk H.P."/>
            <person name="Zhou Y."/>
            <person name="Lilburn T.G."/>
            <person name="Beck B.J."/>
            <person name="De Vos P."/>
            <person name="Vandamme P."/>
            <person name="Eisen J.A."/>
            <person name="Garrity G."/>
            <person name="Hugenholtz P."/>
            <person name="Kyrpides N.C."/>
        </authorList>
    </citation>
    <scope>NUCLEOTIDE SEQUENCE [LARGE SCALE GENOMIC DNA]</scope>
    <source>
        <strain evidence="19 20">CGMCC 1.6858</strain>
    </source>
</reference>
<dbReference type="FunFam" id="3.40.50.300:FF:000527">
    <property type="entry name" value="Tyrosine-protein kinase etk"/>
    <property type="match status" value="1"/>
</dbReference>
<dbReference type="GO" id="GO:0005524">
    <property type="term" value="F:ATP binding"/>
    <property type="evidence" value="ECO:0007669"/>
    <property type="project" value="UniProtKB-KW"/>
</dbReference>
<feature type="transmembrane region" description="Helical" evidence="15">
    <location>
        <begin position="444"/>
        <end position="463"/>
    </location>
</feature>
<dbReference type="GO" id="GO:0005886">
    <property type="term" value="C:plasma membrane"/>
    <property type="evidence" value="ECO:0007669"/>
    <property type="project" value="UniProtKB-SubCell"/>
</dbReference>
<evidence type="ECO:0000259" key="18">
    <source>
        <dbReference type="Pfam" id="PF13807"/>
    </source>
</evidence>
<dbReference type="GO" id="GO:0004713">
    <property type="term" value="F:protein tyrosine kinase activity"/>
    <property type="evidence" value="ECO:0007669"/>
    <property type="project" value="UniProtKB-KW"/>
</dbReference>
<dbReference type="GO" id="GO:0042802">
    <property type="term" value="F:identical protein binding"/>
    <property type="evidence" value="ECO:0007669"/>
    <property type="project" value="UniProtKB-ARBA"/>
</dbReference>
<evidence type="ECO:0000256" key="2">
    <source>
        <dbReference type="ARBA" id="ARBA00008883"/>
    </source>
</evidence>
<accession>A0A562PT69</accession>